<dbReference type="KEGG" id="mart:BTR34_09660"/>
<dbReference type="SUPFAM" id="SSF88946">
    <property type="entry name" value="Sigma2 domain of RNA polymerase sigma factors"/>
    <property type="match status" value="1"/>
</dbReference>
<dbReference type="EMBL" id="LZFP01000001">
    <property type="protein sequence ID" value="OBR42053.1"/>
    <property type="molecule type" value="Genomic_DNA"/>
</dbReference>
<comment type="similarity">
    <text evidence="1">Belongs to the sigma-70 factor family. ECF subfamily.</text>
</comment>
<dbReference type="PANTHER" id="PTHR43133:SF46">
    <property type="entry name" value="RNA POLYMERASE SIGMA-70 FACTOR ECF SUBFAMILY"/>
    <property type="match status" value="1"/>
</dbReference>
<dbReference type="InterPro" id="IPR039425">
    <property type="entry name" value="RNA_pol_sigma-70-like"/>
</dbReference>
<evidence type="ECO:0000256" key="4">
    <source>
        <dbReference type="ARBA" id="ARBA00023163"/>
    </source>
</evidence>
<organism evidence="5 6">
    <name type="scientific">Maribacter hydrothermalis</name>
    <dbReference type="NCBI Taxonomy" id="1836467"/>
    <lineage>
        <taxon>Bacteria</taxon>
        <taxon>Pseudomonadati</taxon>
        <taxon>Bacteroidota</taxon>
        <taxon>Flavobacteriia</taxon>
        <taxon>Flavobacteriales</taxon>
        <taxon>Flavobacteriaceae</taxon>
        <taxon>Maribacter</taxon>
    </lineage>
</organism>
<dbReference type="Proteomes" id="UP000092164">
    <property type="component" value="Unassembled WGS sequence"/>
</dbReference>
<comment type="caution">
    <text evidence="5">The sequence shown here is derived from an EMBL/GenBank/DDBJ whole genome shotgun (WGS) entry which is preliminary data.</text>
</comment>
<keyword evidence="2" id="KW-0805">Transcription regulation</keyword>
<dbReference type="Gene3D" id="1.10.1740.10">
    <property type="match status" value="1"/>
</dbReference>
<dbReference type="PANTHER" id="PTHR43133">
    <property type="entry name" value="RNA POLYMERASE ECF-TYPE SIGMA FACTO"/>
    <property type="match status" value="1"/>
</dbReference>
<dbReference type="Gene3D" id="1.10.10.10">
    <property type="entry name" value="Winged helix-like DNA-binding domain superfamily/Winged helix DNA-binding domain"/>
    <property type="match status" value="1"/>
</dbReference>
<dbReference type="OrthoDB" id="1099849at2"/>
<reference evidence="6" key="1">
    <citation type="submission" date="2016-06" db="EMBL/GenBank/DDBJ databases">
        <authorList>
            <person name="Zhan P."/>
        </authorList>
    </citation>
    <scope>NUCLEOTIDE SEQUENCE [LARGE SCALE GENOMIC DNA]</scope>
    <source>
        <strain evidence="6">T28</strain>
    </source>
</reference>
<dbReference type="SUPFAM" id="SSF88659">
    <property type="entry name" value="Sigma3 and sigma4 domains of RNA polymerase sigma factors"/>
    <property type="match status" value="1"/>
</dbReference>
<evidence type="ECO:0000256" key="3">
    <source>
        <dbReference type="ARBA" id="ARBA00023082"/>
    </source>
</evidence>
<dbReference type="RefSeq" id="WP_068480759.1">
    <property type="nucleotide sequence ID" value="NZ_CP018760.1"/>
</dbReference>
<dbReference type="NCBIfam" id="TIGR02937">
    <property type="entry name" value="sigma70-ECF"/>
    <property type="match status" value="1"/>
</dbReference>
<dbReference type="InterPro" id="IPR036388">
    <property type="entry name" value="WH-like_DNA-bd_sf"/>
</dbReference>
<gene>
    <name evidence="5" type="ORF">A9200_01290</name>
</gene>
<evidence type="ECO:0000313" key="5">
    <source>
        <dbReference type="EMBL" id="OBR42053.1"/>
    </source>
</evidence>
<sequence>MEENHIKALKTGDPLAVSKLYNSQREAFLNFGKKYGLSYDDLSDIYQEAFIALRKHALNDKLSSVNSSLKTYLFGIGKFMIFDLLKEKKRTTSYEPSKSGIHDAIEIISTENNENELSHEQGLLNTYFKKLGKKCQEVLTLFYSRGLSIDEIVEHSDYTDSSVVRSQKSRCLKTLKDMIKS</sequence>
<dbReference type="GO" id="GO:0006352">
    <property type="term" value="P:DNA-templated transcription initiation"/>
    <property type="evidence" value="ECO:0007669"/>
    <property type="project" value="InterPro"/>
</dbReference>
<keyword evidence="6" id="KW-1185">Reference proteome</keyword>
<dbReference type="InterPro" id="IPR014284">
    <property type="entry name" value="RNA_pol_sigma-70_dom"/>
</dbReference>
<dbReference type="GO" id="GO:0016987">
    <property type="term" value="F:sigma factor activity"/>
    <property type="evidence" value="ECO:0007669"/>
    <property type="project" value="UniProtKB-KW"/>
</dbReference>
<evidence type="ECO:0000256" key="1">
    <source>
        <dbReference type="ARBA" id="ARBA00010641"/>
    </source>
</evidence>
<evidence type="ECO:0008006" key="7">
    <source>
        <dbReference type="Google" id="ProtNLM"/>
    </source>
</evidence>
<accession>A0A1B7ZES9</accession>
<evidence type="ECO:0000313" key="6">
    <source>
        <dbReference type="Proteomes" id="UP000092164"/>
    </source>
</evidence>
<evidence type="ECO:0000256" key="2">
    <source>
        <dbReference type="ARBA" id="ARBA00023015"/>
    </source>
</evidence>
<protein>
    <recommendedName>
        <fullName evidence="7">RNA polymerase sigma factor, sigma-70 family</fullName>
    </recommendedName>
</protein>
<keyword evidence="4" id="KW-0804">Transcription</keyword>
<dbReference type="AlphaFoldDB" id="A0A1B7ZES9"/>
<dbReference type="InterPro" id="IPR013324">
    <property type="entry name" value="RNA_pol_sigma_r3/r4-like"/>
</dbReference>
<dbReference type="InterPro" id="IPR013325">
    <property type="entry name" value="RNA_pol_sigma_r2"/>
</dbReference>
<dbReference type="STRING" id="1836467.BTR34_09660"/>
<name>A0A1B7ZES9_9FLAO</name>
<proteinExistence type="inferred from homology"/>
<keyword evidence="3" id="KW-0731">Sigma factor</keyword>